<dbReference type="Pfam" id="PF01638">
    <property type="entry name" value="HxlR"/>
    <property type="match status" value="1"/>
</dbReference>
<organism evidence="5 6">
    <name type="scientific">Novosphingobium aureum</name>
    <dbReference type="NCBI Taxonomy" id="2792964"/>
    <lineage>
        <taxon>Bacteria</taxon>
        <taxon>Pseudomonadati</taxon>
        <taxon>Pseudomonadota</taxon>
        <taxon>Alphaproteobacteria</taxon>
        <taxon>Sphingomonadales</taxon>
        <taxon>Sphingomonadaceae</taxon>
        <taxon>Novosphingobium</taxon>
    </lineage>
</organism>
<keyword evidence="6" id="KW-1185">Reference proteome</keyword>
<feature type="domain" description="HTH hxlR-type" evidence="4">
    <location>
        <begin position="9"/>
        <end position="107"/>
    </location>
</feature>
<dbReference type="Proteomes" id="UP000617634">
    <property type="component" value="Unassembled WGS sequence"/>
</dbReference>
<proteinExistence type="predicted"/>
<dbReference type="PANTHER" id="PTHR33204:SF29">
    <property type="entry name" value="TRANSCRIPTIONAL REGULATOR"/>
    <property type="match status" value="1"/>
</dbReference>
<dbReference type="PANTHER" id="PTHR33204">
    <property type="entry name" value="TRANSCRIPTIONAL REGULATOR, MARR FAMILY"/>
    <property type="match status" value="1"/>
</dbReference>
<keyword evidence="3" id="KW-0804">Transcription</keyword>
<evidence type="ECO:0000256" key="2">
    <source>
        <dbReference type="ARBA" id="ARBA00023125"/>
    </source>
</evidence>
<evidence type="ECO:0000313" key="5">
    <source>
        <dbReference type="EMBL" id="MBH0115168.1"/>
    </source>
</evidence>
<evidence type="ECO:0000313" key="6">
    <source>
        <dbReference type="Proteomes" id="UP000617634"/>
    </source>
</evidence>
<name>A0A931HGX9_9SPHN</name>
<dbReference type="Gene3D" id="1.10.10.10">
    <property type="entry name" value="Winged helix-like DNA-binding domain superfamily/Winged helix DNA-binding domain"/>
    <property type="match status" value="1"/>
</dbReference>
<evidence type="ECO:0000256" key="3">
    <source>
        <dbReference type="ARBA" id="ARBA00023163"/>
    </source>
</evidence>
<sequence length="156" mass="17242">MKSKAGREDPPSIAEDILSAKWNLSIMRVLGDGPARFSGIRAAIPAVSANILARRLRELEEAGIISRRALPPPADCRVYELTSLGEAARRSSGQSIYGNRYFSSWGRLEQIRKTICRKMVGLSSEAIRQPSARTLTMDTSISERLKGLLWPSPFIV</sequence>
<dbReference type="AlphaFoldDB" id="A0A931HGX9"/>
<accession>A0A931HGX9</accession>
<dbReference type="PROSITE" id="PS51118">
    <property type="entry name" value="HTH_HXLR"/>
    <property type="match status" value="1"/>
</dbReference>
<gene>
    <name evidence="5" type="ORF">I5E68_19680</name>
</gene>
<keyword evidence="2" id="KW-0238">DNA-binding</keyword>
<dbReference type="InterPro" id="IPR036390">
    <property type="entry name" value="WH_DNA-bd_sf"/>
</dbReference>
<evidence type="ECO:0000256" key="1">
    <source>
        <dbReference type="ARBA" id="ARBA00023015"/>
    </source>
</evidence>
<keyword evidence="1" id="KW-0805">Transcription regulation</keyword>
<protein>
    <submittedName>
        <fullName evidence="5">Helix-turn-helix transcriptional regulator</fullName>
    </submittedName>
</protein>
<evidence type="ECO:0000259" key="4">
    <source>
        <dbReference type="PROSITE" id="PS51118"/>
    </source>
</evidence>
<dbReference type="GO" id="GO:0003677">
    <property type="term" value="F:DNA binding"/>
    <property type="evidence" value="ECO:0007669"/>
    <property type="project" value="UniProtKB-KW"/>
</dbReference>
<comment type="caution">
    <text evidence="5">The sequence shown here is derived from an EMBL/GenBank/DDBJ whole genome shotgun (WGS) entry which is preliminary data.</text>
</comment>
<reference evidence="5" key="1">
    <citation type="submission" date="2020-11" db="EMBL/GenBank/DDBJ databases">
        <title>Novosphingobium aureum sp. nov., a marine bacterium isolated from sediment of a salt flat.</title>
        <authorList>
            <person name="Yoo Y."/>
            <person name="Kim J.-J."/>
        </authorList>
    </citation>
    <scope>NUCLEOTIDE SEQUENCE</scope>
    <source>
        <strain evidence="5">YJ-S2-02</strain>
    </source>
</reference>
<dbReference type="EMBL" id="JADZGI010000010">
    <property type="protein sequence ID" value="MBH0115168.1"/>
    <property type="molecule type" value="Genomic_DNA"/>
</dbReference>
<dbReference type="SUPFAM" id="SSF46785">
    <property type="entry name" value="Winged helix' DNA-binding domain"/>
    <property type="match status" value="1"/>
</dbReference>
<dbReference type="InterPro" id="IPR036388">
    <property type="entry name" value="WH-like_DNA-bd_sf"/>
</dbReference>
<dbReference type="InterPro" id="IPR002577">
    <property type="entry name" value="HTH_HxlR"/>
</dbReference>